<evidence type="ECO:0000256" key="3">
    <source>
        <dbReference type="ARBA" id="ARBA00022691"/>
    </source>
</evidence>
<dbReference type="Pfam" id="PF22528">
    <property type="entry name" value="PRMT_C"/>
    <property type="match status" value="1"/>
</dbReference>
<dbReference type="InterPro" id="IPR029063">
    <property type="entry name" value="SAM-dependent_MTases_sf"/>
</dbReference>
<dbReference type="GO" id="GO:0005634">
    <property type="term" value="C:nucleus"/>
    <property type="evidence" value="ECO:0007669"/>
    <property type="project" value="TreeGrafter"/>
</dbReference>
<gene>
    <name evidence="6" type="ORF">A3770_02p17620</name>
</gene>
<protein>
    <submittedName>
        <fullName evidence="6">Protein arginine N-methyltransferase</fullName>
    </submittedName>
</protein>
<keyword evidence="2 4" id="KW-0808">Transferase</keyword>
<name>A0A5B8MGN8_9CHLO</name>
<evidence type="ECO:0000256" key="2">
    <source>
        <dbReference type="ARBA" id="ARBA00022679"/>
    </source>
</evidence>
<dbReference type="InterPro" id="IPR025799">
    <property type="entry name" value="Arg_MeTrfase"/>
</dbReference>
<dbReference type="CDD" id="cd02440">
    <property type="entry name" value="AdoMet_MTases"/>
    <property type="match status" value="1"/>
</dbReference>
<keyword evidence="7" id="KW-1185">Reference proteome</keyword>
<dbReference type="SUPFAM" id="SSF53335">
    <property type="entry name" value="S-adenosyl-L-methionine-dependent methyltransferases"/>
    <property type="match status" value="1"/>
</dbReference>
<dbReference type="EMBL" id="CP031035">
    <property type="protein sequence ID" value="QDZ19244.1"/>
    <property type="molecule type" value="Genomic_DNA"/>
</dbReference>
<dbReference type="InterPro" id="IPR055135">
    <property type="entry name" value="PRMT_dom"/>
</dbReference>
<reference evidence="6 7" key="1">
    <citation type="submission" date="2018-07" db="EMBL/GenBank/DDBJ databases">
        <title>The complete nuclear genome of the prasinophyte Chloropicon primus (CCMP1205).</title>
        <authorList>
            <person name="Pombert J.-F."/>
            <person name="Otis C."/>
            <person name="Turmel M."/>
            <person name="Lemieux C."/>
        </authorList>
    </citation>
    <scope>NUCLEOTIDE SEQUENCE [LARGE SCALE GENOMIC DNA]</scope>
    <source>
        <strain evidence="6 7">CCMP1205</strain>
    </source>
</reference>
<keyword evidence="3 4" id="KW-0949">S-adenosyl-L-methionine</keyword>
<dbReference type="GO" id="GO:0042054">
    <property type="term" value="F:histone methyltransferase activity"/>
    <property type="evidence" value="ECO:0007669"/>
    <property type="project" value="TreeGrafter"/>
</dbReference>
<dbReference type="Pfam" id="PF06325">
    <property type="entry name" value="PrmA"/>
    <property type="match status" value="1"/>
</dbReference>
<dbReference type="FunFam" id="3.40.50.150:FF:000016">
    <property type="entry name" value="Protein arginine N-methyltransferase 6"/>
    <property type="match status" value="1"/>
</dbReference>
<dbReference type="GO" id="GO:0032259">
    <property type="term" value="P:methylation"/>
    <property type="evidence" value="ECO:0007669"/>
    <property type="project" value="UniProtKB-KW"/>
</dbReference>
<dbReference type="Proteomes" id="UP000316726">
    <property type="component" value="Chromosome 2"/>
</dbReference>
<proteinExistence type="predicted"/>
<evidence type="ECO:0000313" key="7">
    <source>
        <dbReference type="Proteomes" id="UP000316726"/>
    </source>
</evidence>
<organism evidence="6 7">
    <name type="scientific">Chloropicon primus</name>
    <dbReference type="NCBI Taxonomy" id="1764295"/>
    <lineage>
        <taxon>Eukaryota</taxon>
        <taxon>Viridiplantae</taxon>
        <taxon>Chlorophyta</taxon>
        <taxon>Chloropicophyceae</taxon>
        <taxon>Chloropicales</taxon>
        <taxon>Chloropicaceae</taxon>
        <taxon>Chloropicon</taxon>
    </lineage>
</organism>
<dbReference type="GO" id="GO:0016274">
    <property type="term" value="F:protein-arginine N-methyltransferase activity"/>
    <property type="evidence" value="ECO:0007669"/>
    <property type="project" value="InterPro"/>
</dbReference>
<sequence length="375" mass="41935">MGFSGKKMSREWDGVVTEVEDVRYFAGYSTLERQLTLLSDRIRISSYNAAILGNADNFAGRVVLDVGCGTGILSAIAARAGAKKVYAVEATDAVEFAKKLMVANNLDDVVTVYHNTVEKLELPEKVDIIVSEFMGNFLLRESVMDSVLFARDKFLKSDGAMYPSHCKMFFAPVYSERLAEDVWDTYHRNLKSWEVAAEVVFDLAGFDIKSLAGEYEDSLTTGLHSSFGVEVEPPEMLGPAVVVKEIDMLTTTFEDVKQVKKSFELKIDHCVDQKPPKLNMFAGWFSASFKGSPFAPSLVEVNCNNSPLNEDTHWGQEGFLVREPLDLTNVDKILCEIDMSRTEKNWRMYDVRVTHQTCSTDGKLGPQLSTLYTLC</sequence>
<keyword evidence="1 4" id="KW-0489">Methyltransferase</keyword>
<evidence type="ECO:0000313" key="6">
    <source>
        <dbReference type="EMBL" id="QDZ19244.1"/>
    </source>
</evidence>
<dbReference type="PROSITE" id="PS51678">
    <property type="entry name" value="SAM_MT_PRMT"/>
    <property type="match status" value="1"/>
</dbReference>
<dbReference type="PANTHER" id="PTHR11006">
    <property type="entry name" value="PROTEIN ARGININE N-METHYLTRANSFERASE"/>
    <property type="match status" value="1"/>
</dbReference>
<dbReference type="PANTHER" id="PTHR11006:SF68">
    <property type="entry name" value="PROTEIN ARGININE N-METHYLTRANSFERASE PRMT10"/>
    <property type="match status" value="1"/>
</dbReference>
<dbReference type="Gene3D" id="3.40.50.150">
    <property type="entry name" value="Vaccinia Virus protein VP39"/>
    <property type="match status" value="1"/>
</dbReference>
<evidence type="ECO:0000259" key="5">
    <source>
        <dbReference type="Pfam" id="PF22528"/>
    </source>
</evidence>
<dbReference type="STRING" id="1764295.A0A5B8MGN8"/>
<feature type="domain" description="Protein arginine N-methyltransferase" evidence="5">
    <location>
        <begin position="185"/>
        <end position="357"/>
    </location>
</feature>
<evidence type="ECO:0000256" key="1">
    <source>
        <dbReference type="ARBA" id="ARBA00022603"/>
    </source>
</evidence>
<evidence type="ECO:0000256" key="4">
    <source>
        <dbReference type="PROSITE-ProRule" id="PRU01015"/>
    </source>
</evidence>
<dbReference type="OrthoDB" id="7848332at2759"/>
<accession>A0A5B8MGN8</accession>
<dbReference type="Gene3D" id="2.70.160.11">
    <property type="entry name" value="Hnrnp arginine n-methyltransferase1"/>
    <property type="match status" value="1"/>
</dbReference>
<dbReference type="AlphaFoldDB" id="A0A5B8MGN8"/>